<dbReference type="InterPro" id="IPR036087">
    <property type="entry name" value="Nict_dMeBzImd_PRibTrfase_sf"/>
</dbReference>
<evidence type="ECO:0000256" key="9">
    <source>
        <dbReference type="ARBA" id="ARBA00047340"/>
    </source>
</evidence>
<evidence type="ECO:0000256" key="2">
    <source>
        <dbReference type="ARBA" id="ARBA00007110"/>
    </source>
</evidence>
<dbReference type="PANTHER" id="PTHR43463">
    <property type="entry name" value="NICOTINATE-NUCLEOTIDE--DIMETHYLBENZIMIDAZOLE PHOSPHORIBOSYLTRANSFERASE"/>
    <property type="match status" value="1"/>
</dbReference>
<name>A0A918VK47_9GAMM</name>
<dbReference type="Gene3D" id="1.10.1610.10">
    <property type="match status" value="1"/>
</dbReference>
<sequence>MNTHADWFYTDCPTIEQHWVDQGRSHQDTLTKPPGSLGRLEQIAIEFCGWQSTLSPECERVQISVFAADHGIAQQGVSAFPPAVTAQMVQNFLAGGAAISVLSRHLNAEFHVVNCGVATALADAPTLVNKPIAQGTQDFSFEPAMTELQCHAALALGAQQICNSQLFIGGEMGIGNTSAASAILSLLLNQPSGVTVGPGTGLQHEGITHKQDLIGRAIEHHKPNIRGALDVLRCVGGFEIAALVGAYIQSAQRGIPVLVDGFITTAAALVAVRLNPSTRPWLMFSHQSAEPAHQLALSAMDAVPILSLEMRLGEGSGAAMAVPVIQNALRLHNGMATFQQAGVSQ</sequence>
<comment type="function">
    <text evidence="10">Catalyzes the synthesis of alpha-ribazole-5'-phosphate from nicotinate mononucleotide (NAMN) and 5,6-dimethylbenzimidazole (DMB).</text>
</comment>
<evidence type="ECO:0000256" key="6">
    <source>
        <dbReference type="ARBA" id="ARBA00022676"/>
    </source>
</evidence>
<dbReference type="InterPro" id="IPR023195">
    <property type="entry name" value="Nict_dMeBzImd_PRibTrfase_N"/>
</dbReference>
<evidence type="ECO:0000256" key="10">
    <source>
        <dbReference type="HAMAP-Rule" id="MF_00230"/>
    </source>
</evidence>
<dbReference type="NCBIfam" id="TIGR03160">
    <property type="entry name" value="cobT_DBIPRT"/>
    <property type="match status" value="1"/>
</dbReference>
<evidence type="ECO:0000256" key="8">
    <source>
        <dbReference type="ARBA" id="ARBA00030686"/>
    </source>
</evidence>
<dbReference type="SUPFAM" id="SSF52733">
    <property type="entry name" value="Nicotinate mononucleotide:5,6-dimethylbenzimidazole phosphoribosyltransferase (CobT)"/>
    <property type="match status" value="1"/>
</dbReference>
<protein>
    <recommendedName>
        <fullName evidence="4 10">Nicotinate-nucleotide--dimethylbenzimidazole phosphoribosyltransferase</fullName>
        <shortName evidence="10">NN:DBI PRT</shortName>
        <ecNumber evidence="3 10">2.4.2.21</ecNumber>
    </recommendedName>
    <alternativeName>
        <fullName evidence="8 10">N(1)-alpha-phosphoribosyltransferase</fullName>
    </alternativeName>
</protein>
<evidence type="ECO:0000256" key="4">
    <source>
        <dbReference type="ARBA" id="ARBA00015486"/>
    </source>
</evidence>
<evidence type="ECO:0000256" key="5">
    <source>
        <dbReference type="ARBA" id="ARBA00022573"/>
    </source>
</evidence>
<dbReference type="GO" id="GO:0009236">
    <property type="term" value="P:cobalamin biosynthetic process"/>
    <property type="evidence" value="ECO:0007669"/>
    <property type="project" value="UniProtKB-UniRule"/>
</dbReference>
<gene>
    <name evidence="10 11" type="primary">cobT</name>
    <name evidence="11" type="ORF">GCM10008090_09710</name>
</gene>
<dbReference type="HAMAP" id="MF_00230">
    <property type="entry name" value="CobT"/>
    <property type="match status" value="1"/>
</dbReference>
<dbReference type="EC" id="2.4.2.21" evidence="3 10"/>
<feature type="active site" description="Proton acceptor" evidence="10">
    <location>
        <position position="314"/>
    </location>
</feature>
<evidence type="ECO:0000256" key="3">
    <source>
        <dbReference type="ARBA" id="ARBA00011991"/>
    </source>
</evidence>
<comment type="caution">
    <text evidence="11">The sequence shown here is derived from an EMBL/GenBank/DDBJ whole genome shotgun (WGS) entry which is preliminary data.</text>
</comment>
<proteinExistence type="inferred from homology"/>
<dbReference type="AlphaFoldDB" id="A0A918VK47"/>
<evidence type="ECO:0000256" key="7">
    <source>
        <dbReference type="ARBA" id="ARBA00022679"/>
    </source>
</evidence>
<keyword evidence="5 10" id="KW-0169">Cobalamin biosynthesis</keyword>
<comment type="catalytic activity">
    <reaction evidence="9 10">
        <text>5,6-dimethylbenzimidazole + nicotinate beta-D-ribonucleotide = alpha-ribazole 5'-phosphate + nicotinate + H(+)</text>
        <dbReference type="Rhea" id="RHEA:11196"/>
        <dbReference type="ChEBI" id="CHEBI:15378"/>
        <dbReference type="ChEBI" id="CHEBI:15890"/>
        <dbReference type="ChEBI" id="CHEBI:32544"/>
        <dbReference type="ChEBI" id="CHEBI:57502"/>
        <dbReference type="ChEBI" id="CHEBI:57918"/>
        <dbReference type="EC" id="2.4.2.21"/>
    </reaction>
</comment>
<dbReference type="CDD" id="cd02439">
    <property type="entry name" value="DMB-PRT_CobT"/>
    <property type="match status" value="1"/>
</dbReference>
<evidence type="ECO:0000256" key="1">
    <source>
        <dbReference type="ARBA" id="ARBA00005049"/>
    </source>
</evidence>
<organism evidence="11 12">
    <name type="scientific">Arenicella chitinivorans</name>
    <dbReference type="NCBI Taxonomy" id="1329800"/>
    <lineage>
        <taxon>Bacteria</taxon>
        <taxon>Pseudomonadati</taxon>
        <taxon>Pseudomonadota</taxon>
        <taxon>Gammaproteobacteria</taxon>
        <taxon>Arenicellales</taxon>
        <taxon>Arenicellaceae</taxon>
        <taxon>Arenicella</taxon>
    </lineage>
</organism>
<comment type="pathway">
    <text evidence="1 10">Nucleoside biosynthesis; alpha-ribazole biosynthesis; alpha-ribazole from 5,6-dimethylbenzimidazole: step 1/2.</text>
</comment>
<keyword evidence="7 10" id="KW-0808">Transferase</keyword>
<reference evidence="11" key="1">
    <citation type="journal article" date="2014" name="Int. J. Syst. Evol. Microbiol.">
        <title>Complete genome sequence of Corynebacterium casei LMG S-19264T (=DSM 44701T), isolated from a smear-ripened cheese.</title>
        <authorList>
            <consortium name="US DOE Joint Genome Institute (JGI-PGF)"/>
            <person name="Walter F."/>
            <person name="Albersmeier A."/>
            <person name="Kalinowski J."/>
            <person name="Ruckert C."/>
        </authorList>
    </citation>
    <scope>NUCLEOTIDE SEQUENCE</scope>
    <source>
        <strain evidence="11">KCTC 12711</strain>
    </source>
</reference>
<dbReference type="InterPro" id="IPR017846">
    <property type="entry name" value="Nict_dMeBzImd_PRibTrfase_bact"/>
</dbReference>
<evidence type="ECO:0000313" key="12">
    <source>
        <dbReference type="Proteomes" id="UP000614811"/>
    </source>
</evidence>
<keyword evidence="6 10" id="KW-0328">Glycosyltransferase</keyword>
<dbReference type="Gene3D" id="3.40.50.10210">
    <property type="match status" value="1"/>
</dbReference>
<comment type="similarity">
    <text evidence="2 10">Belongs to the CobT family.</text>
</comment>
<dbReference type="EMBL" id="BMXA01000001">
    <property type="protein sequence ID" value="GHA02432.1"/>
    <property type="molecule type" value="Genomic_DNA"/>
</dbReference>
<dbReference type="NCBIfam" id="NF000996">
    <property type="entry name" value="PRK00105.1"/>
    <property type="match status" value="1"/>
</dbReference>
<reference evidence="11" key="2">
    <citation type="submission" date="2020-09" db="EMBL/GenBank/DDBJ databases">
        <authorList>
            <person name="Sun Q."/>
            <person name="Kim S."/>
        </authorList>
    </citation>
    <scope>NUCLEOTIDE SEQUENCE</scope>
    <source>
        <strain evidence="11">KCTC 12711</strain>
    </source>
</reference>
<dbReference type="PANTHER" id="PTHR43463:SF1">
    <property type="entry name" value="NICOTINATE-NUCLEOTIDE--DIMETHYLBENZIMIDAZOLE PHOSPHORIBOSYLTRANSFERASE"/>
    <property type="match status" value="1"/>
</dbReference>
<dbReference type="Pfam" id="PF02277">
    <property type="entry name" value="DBI_PRT"/>
    <property type="match status" value="1"/>
</dbReference>
<keyword evidence="12" id="KW-1185">Reference proteome</keyword>
<dbReference type="RefSeq" id="WP_189398859.1">
    <property type="nucleotide sequence ID" value="NZ_BMXA01000001.1"/>
</dbReference>
<dbReference type="FunFam" id="3.40.50.10210:FF:000001">
    <property type="entry name" value="Nicotinate-nucleotide--dimethylbenzimidazole phosphoribosyltransferase"/>
    <property type="match status" value="1"/>
</dbReference>
<dbReference type="GO" id="GO:0008939">
    <property type="term" value="F:nicotinate-nucleotide-dimethylbenzimidazole phosphoribosyltransferase activity"/>
    <property type="evidence" value="ECO:0007669"/>
    <property type="project" value="UniProtKB-UniRule"/>
</dbReference>
<accession>A0A918VK47</accession>
<evidence type="ECO:0000313" key="11">
    <source>
        <dbReference type="EMBL" id="GHA02432.1"/>
    </source>
</evidence>
<dbReference type="InterPro" id="IPR003200">
    <property type="entry name" value="Nict_dMeBzImd_PRibTrfase"/>
</dbReference>
<dbReference type="Proteomes" id="UP000614811">
    <property type="component" value="Unassembled WGS sequence"/>
</dbReference>